<dbReference type="PANTHER" id="PTHR22916:SF64">
    <property type="entry name" value="TRANSFERASE, PUTATIVE-RELATED"/>
    <property type="match status" value="1"/>
</dbReference>
<dbReference type="InterPro" id="IPR029044">
    <property type="entry name" value="Nucleotide-diphossugar_trans"/>
</dbReference>
<comment type="caution">
    <text evidence="2">The sequence shown here is derived from an EMBL/GenBank/DDBJ whole genome shotgun (WGS) entry which is preliminary data.</text>
</comment>
<dbReference type="CDD" id="cd00761">
    <property type="entry name" value="Glyco_tranf_GTA_type"/>
    <property type="match status" value="1"/>
</dbReference>
<dbReference type="AlphaFoldDB" id="A0A8J8JT89"/>
<sequence>MYQILISVCICTYNPNEKYLNRVINSILSQDLEKHSWEFFIVDNNSAHPVSNIDIVLQNNIKVVVEKTPGLTAARKCANNIANGDIIVFVDDDNILNPDYLSKVEYSFEDKSIGILSGAILPEYEQAPEEWFYTYEEMIAIRRLTGSSVLLNDKHVYNGRFPIGAGMAVRKMILNEYFCNHLTAANYIEGRKGNELSSGEDIDLDFFAISIQYKIGIYPLLKMKHIIPASRVSIEYIKRLTISSLNSSYLINQKWKVHFGENVIDCFDLDKPAILIRLIWNMVLGSISRKKYLRFVFLKSLYKYQKALG</sequence>
<dbReference type="EMBL" id="WHPF01000003">
    <property type="protein sequence ID" value="NNV54905.1"/>
    <property type="molecule type" value="Genomic_DNA"/>
</dbReference>
<evidence type="ECO:0000313" key="3">
    <source>
        <dbReference type="Proteomes" id="UP000598971"/>
    </source>
</evidence>
<dbReference type="Gene3D" id="3.90.550.10">
    <property type="entry name" value="Spore Coat Polysaccharide Biosynthesis Protein SpsA, Chain A"/>
    <property type="match status" value="1"/>
</dbReference>
<dbReference type="SUPFAM" id="SSF53448">
    <property type="entry name" value="Nucleotide-diphospho-sugar transferases"/>
    <property type="match status" value="1"/>
</dbReference>
<dbReference type="GO" id="GO:0016758">
    <property type="term" value="F:hexosyltransferase activity"/>
    <property type="evidence" value="ECO:0007669"/>
    <property type="project" value="UniProtKB-ARBA"/>
</dbReference>
<dbReference type="Proteomes" id="UP000598971">
    <property type="component" value="Unassembled WGS sequence"/>
</dbReference>
<proteinExistence type="predicted"/>
<organism evidence="2 3">
    <name type="scientific">Limnovirga soli</name>
    <dbReference type="NCBI Taxonomy" id="2656915"/>
    <lineage>
        <taxon>Bacteria</taxon>
        <taxon>Pseudomonadati</taxon>
        <taxon>Bacteroidota</taxon>
        <taxon>Chitinophagia</taxon>
        <taxon>Chitinophagales</taxon>
        <taxon>Chitinophagaceae</taxon>
        <taxon>Limnovirga</taxon>
    </lineage>
</organism>
<dbReference type="Pfam" id="PF00535">
    <property type="entry name" value="Glycos_transf_2"/>
    <property type="match status" value="1"/>
</dbReference>
<dbReference type="PANTHER" id="PTHR22916">
    <property type="entry name" value="GLYCOSYLTRANSFERASE"/>
    <property type="match status" value="1"/>
</dbReference>
<dbReference type="InterPro" id="IPR001173">
    <property type="entry name" value="Glyco_trans_2-like"/>
</dbReference>
<evidence type="ECO:0000259" key="1">
    <source>
        <dbReference type="Pfam" id="PF00535"/>
    </source>
</evidence>
<name>A0A8J8JT89_9BACT</name>
<protein>
    <submittedName>
        <fullName evidence="2">Glycosyltransferase</fullName>
    </submittedName>
</protein>
<gene>
    <name evidence="2" type="ORF">GD597_05490</name>
</gene>
<evidence type="ECO:0000313" key="2">
    <source>
        <dbReference type="EMBL" id="NNV54905.1"/>
    </source>
</evidence>
<accession>A0A8J8JT89</accession>
<reference evidence="2" key="1">
    <citation type="submission" date="2019-10" db="EMBL/GenBank/DDBJ databases">
        <title>Draft genome sequence of Panacibacter sp. KCS-6.</title>
        <authorList>
            <person name="Yim K.J."/>
        </authorList>
    </citation>
    <scope>NUCLEOTIDE SEQUENCE</scope>
    <source>
        <strain evidence="2">KCS-6</strain>
    </source>
</reference>
<feature type="domain" description="Glycosyltransferase 2-like" evidence="1">
    <location>
        <begin position="7"/>
        <end position="178"/>
    </location>
</feature>
<keyword evidence="3" id="KW-1185">Reference proteome</keyword>